<dbReference type="InterPro" id="IPR027417">
    <property type="entry name" value="P-loop_NTPase"/>
</dbReference>
<evidence type="ECO:0000256" key="2">
    <source>
        <dbReference type="SAM" id="MobiDB-lite"/>
    </source>
</evidence>
<feature type="domain" description="DNA helicase Pif1-like DEAD-box helicase" evidence="3">
    <location>
        <begin position="377"/>
        <end position="431"/>
    </location>
</feature>
<keyword evidence="1" id="KW-0234">DNA repair</keyword>
<dbReference type="Pfam" id="PF05970">
    <property type="entry name" value="PIF1"/>
    <property type="match status" value="1"/>
</dbReference>
<protein>
    <recommendedName>
        <fullName evidence="1">ATP-dependent DNA helicase</fullName>
        <ecNumber evidence="1">5.6.2.3</ecNumber>
    </recommendedName>
</protein>
<dbReference type="AlphaFoldDB" id="A0A2S4PW17"/>
<comment type="caution">
    <text evidence="4">The sequence shown here is derived from an EMBL/GenBank/DDBJ whole genome shotgun (WGS) entry which is preliminary data.</text>
</comment>
<dbReference type="GO" id="GO:0006310">
    <property type="term" value="P:DNA recombination"/>
    <property type="evidence" value="ECO:0007669"/>
    <property type="project" value="UniProtKB-KW"/>
</dbReference>
<dbReference type="Proteomes" id="UP000237438">
    <property type="component" value="Unassembled WGS sequence"/>
</dbReference>
<dbReference type="SUPFAM" id="SSF53098">
    <property type="entry name" value="Ribonuclease H-like"/>
    <property type="match status" value="1"/>
</dbReference>
<comment type="cofactor">
    <cofactor evidence="1">
        <name>Mg(2+)</name>
        <dbReference type="ChEBI" id="CHEBI:18420"/>
    </cofactor>
</comment>
<dbReference type="GO" id="GO:0003676">
    <property type="term" value="F:nucleic acid binding"/>
    <property type="evidence" value="ECO:0007669"/>
    <property type="project" value="InterPro"/>
</dbReference>
<dbReference type="InterPro" id="IPR010285">
    <property type="entry name" value="DNA_helicase_pif1-like_DEAD"/>
</dbReference>
<evidence type="ECO:0000256" key="1">
    <source>
        <dbReference type="RuleBase" id="RU363044"/>
    </source>
</evidence>
<dbReference type="GO" id="GO:0016887">
    <property type="term" value="F:ATP hydrolysis activity"/>
    <property type="evidence" value="ECO:0007669"/>
    <property type="project" value="RHEA"/>
</dbReference>
<name>A0A2S4PW17_9PEZI</name>
<dbReference type="Gene3D" id="3.30.420.10">
    <property type="entry name" value="Ribonuclease H-like superfamily/Ribonuclease H"/>
    <property type="match status" value="1"/>
</dbReference>
<organism evidence="4 5">
    <name type="scientific">Erysiphe pulchra</name>
    <dbReference type="NCBI Taxonomy" id="225359"/>
    <lineage>
        <taxon>Eukaryota</taxon>
        <taxon>Fungi</taxon>
        <taxon>Dikarya</taxon>
        <taxon>Ascomycota</taxon>
        <taxon>Pezizomycotina</taxon>
        <taxon>Leotiomycetes</taxon>
        <taxon>Erysiphales</taxon>
        <taxon>Erysiphaceae</taxon>
        <taxon>Erysiphe</taxon>
    </lineage>
</organism>
<gene>
    <name evidence="4" type="ORF">EPUL_003290</name>
</gene>
<proteinExistence type="inferred from homology"/>
<evidence type="ECO:0000313" key="5">
    <source>
        <dbReference type="Proteomes" id="UP000237438"/>
    </source>
</evidence>
<keyword evidence="1" id="KW-0347">Helicase</keyword>
<dbReference type="PANTHER" id="PTHR10492:SF57">
    <property type="entry name" value="ATP-DEPENDENT DNA HELICASE"/>
    <property type="match status" value="1"/>
</dbReference>
<feature type="region of interest" description="Disordered" evidence="2">
    <location>
        <begin position="717"/>
        <end position="737"/>
    </location>
</feature>
<comment type="similarity">
    <text evidence="1">Belongs to the helicase family.</text>
</comment>
<evidence type="ECO:0000313" key="4">
    <source>
        <dbReference type="EMBL" id="POS86231.1"/>
    </source>
</evidence>
<dbReference type="GO" id="GO:0005524">
    <property type="term" value="F:ATP binding"/>
    <property type="evidence" value="ECO:0007669"/>
    <property type="project" value="UniProtKB-KW"/>
</dbReference>
<sequence>MARIPTEDPELATIIKSQLVHGPCGPAYPNAPCMRNGKCSKCYLKRWCETTVFAENSYPEYARPNDGVTWTNRNGNFAFDNRWVVPYNAFLTKKYSAHINVEIAHRATLALQERNDEISMKTKGRYISPVQSVWRLFSYATHEEKPAVMLLPYHLEGRHRVSFTTNLAAAIESQSSAFSDWMRYNAANTDGRDLCYPDFPLFYTHTKRNGWHKRAKGHAIGRMSVAVPRQGEHFYLRTLLTMKRSAKSYRDLYTVNGDTMAVPLQHVIRDTTPTTSLRQTFASELAFAVINDPQSLWDRDRLNPPPIEWDKNRCRYDYGLWLLGENLRDHNLSWIEAQIAGPLHDWTPREANPLLAEALNINFEVENSIHAEFLANLNPSQSIAYTTVINTVESGSIPNAFFVQGPAGTGKTFLYTTLCSYFRAKDEVVLCNTQGTESQYTTIASSYQNGLVERNIGTAEASMRTMLKEAELPIEFWDEAVSTDVYLRNRTNTGPITDGKITSPEGAWTGITPSIEHNKGLGKTIPVGQRHDKLVNTGRVGVFVGYTATTKQLRVYSPELGYTFRSSRVLIDERVKGGSIDLKLRKSTFESQGTVNMMPDRKPQGRPRKDASYSIKLLLPQQVEKESPEIINTAILPLSNIGSSQSPLPLSLSPPESYSIRDMNPSYPQPNYDLALFDNTPEVISSISSLPNSDSGHNPILSTSIIKIPEEISPKSESTKLTHSIAPSKIHLSKRQL</sequence>
<keyword evidence="1" id="KW-0233">DNA recombination</keyword>
<dbReference type="InterPro" id="IPR036397">
    <property type="entry name" value="RNaseH_sf"/>
</dbReference>
<dbReference type="EMBL" id="PEDP01000374">
    <property type="protein sequence ID" value="POS86231.1"/>
    <property type="molecule type" value="Genomic_DNA"/>
</dbReference>
<accession>A0A2S4PW17</accession>
<evidence type="ECO:0000259" key="3">
    <source>
        <dbReference type="Pfam" id="PF05970"/>
    </source>
</evidence>
<dbReference type="GO" id="GO:0000723">
    <property type="term" value="P:telomere maintenance"/>
    <property type="evidence" value="ECO:0007669"/>
    <property type="project" value="InterPro"/>
</dbReference>
<dbReference type="PANTHER" id="PTHR10492">
    <property type="match status" value="1"/>
</dbReference>
<dbReference type="OrthoDB" id="3562068at2759"/>
<comment type="catalytic activity">
    <reaction evidence="1">
        <text>ATP + H2O = ADP + phosphate + H(+)</text>
        <dbReference type="Rhea" id="RHEA:13065"/>
        <dbReference type="ChEBI" id="CHEBI:15377"/>
        <dbReference type="ChEBI" id="CHEBI:15378"/>
        <dbReference type="ChEBI" id="CHEBI:30616"/>
        <dbReference type="ChEBI" id="CHEBI:43474"/>
        <dbReference type="ChEBI" id="CHEBI:456216"/>
        <dbReference type="EC" id="5.6.2.3"/>
    </reaction>
</comment>
<keyword evidence="1" id="KW-0547">Nucleotide-binding</keyword>
<dbReference type="InterPro" id="IPR012337">
    <property type="entry name" value="RNaseH-like_sf"/>
</dbReference>
<keyword evidence="1" id="KW-0378">Hydrolase</keyword>
<dbReference type="GO" id="GO:0006281">
    <property type="term" value="P:DNA repair"/>
    <property type="evidence" value="ECO:0007669"/>
    <property type="project" value="UniProtKB-KW"/>
</dbReference>
<dbReference type="EC" id="5.6.2.3" evidence="1"/>
<keyword evidence="5" id="KW-1185">Reference proteome</keyword>
<reference evidence="4 5" key="1">
    <citation type="submission" date="2017-10" db="EMBL/GenBank/DDBJ databases">
        <title>Development of genomic resources for the powdery mildew, Erysiphe pulchra.</title>
        <authorList>
            <person name="Wadl P.A."/>
            <person name="Mack B.M."/>
            <person name="Moore G."/>
            <person name="Beltz S.B."/>
        </authorList>
    </citation>
    <scope>NUCLEOTIDE SEQUENCE [LARGE SCALE GENOMIC DNA]</scope>
    <source>
        <strain evidence="4">Cflorida</strain>
    </source>
</reference>
<dbReference type="GO" id="GO:0043139">
    <property type="term" value="F:5'-3' DNA helicase activity"/>
    <property type="evidence" value="ECO:0007669"/>
    <property type="project" value="UniProtKB-EC"/>
</dbReference>
<keyword evidence="1" id="KW-0067">ATP-binding</keyword>
<dbReference type="SUPFAM" id="SSF52540">
    <property type="entry name" value="P-loop containing nucleoside triphosphate hydrolases"/>
    <property type="match status" value="1"/>
</dbReference>
<keyword evidence="1" id="KW-0227">DNA damage</keyword>
<dbReference type="STRING" id="225359.A0A2S4PW17"/>